<sequence>MLLASSLRSMQIWADLRAILPPDLASALAKCEQAAASPVDAMLVTGLSPEWMEAPPCTAFFGAPLAPDEPSAALLTPSGERVGLRVQASDPAGQAAAMSAVGSVNWVHLDTTSEDEWTMIPAENALTAGHVPGLAFALELGADALVLSPPEDAEGEALWEAGAIARAQRAEREEPRAAGAAAGSEAEGLAVGVVTSAGGVGDRVALDFTSLLRQGEGALVGSSAKLLALVHGETIEGELVPARPFRVNAGPVPASRTRPVAILQECSDPSDARALRAQVHSYVLLADGRTKYLEEVVAGDRVLAADARGGSRPLTVGRCKVEPRPLLLVSFEVEGAKGQVFLQQAETVRLLVEGGGGEVSARSVTEVRPGDRLVVRQSRRGTHVGRQIEASVEER</sequence>
<dbReference type="Pfam" id="PF26558">
    <property type="entry name" value="DHQS_2nd"/>
    <property type="match status" value="2"/>
</dbReference>
<dbReference type="STRING" id="2903.R1CEJ8"/>
<dbReference type="EnsemblProtists" id="EOD20862">
    <property type="protein sequence ID" value="EOD20862"/>
    <property type="gene ID" value="EMIHUDRAFT_558405"/>
</dbReference>
<dbReference type="HOGENOM" id="CLU_056379_1_0_1"/>
<dbReference type="GO" id="GO:0009073">
    <property type="term" value="P:aromatic amino acid family biosynthetic process"/>
    <property type="evidence" value="ECO:0007669"/>
    <property type="project" value="UniProtKB-KW"/>
</dbReference>
<evidence type="ECO:0000256" key="1">
    <source>
        <dbReference type="ARBA" id="ARBA00022605"/>
    </source>
</evidence>
<proteinExistence type="predicted"/>
<evidence type="ECO:0000256" key="2">
    <source>
        <dbReference type="ARBA" id="ARBA00023141"/>
    </source>
</evidence>
<dbReference type="RefSeq" id="XP_005773291.1">
    <property type="nucleotide sequence ID" value="XM_005773234.1"/>
</dbReference>
<evidence type="ECO:0000313" key="4">
    <source>
        <dbReference type="EnsemblProtists" id="EOD20862"/>
    </source>
</evidence>
<evidence type="ECO:0000259" key="3">
    <source>
        <dbReference type="Pfam" id="PF26558"/>
    </source>
</evidence>
<dbReference type="GO" id="GO:0008652">
    <property type="term" value="P:amino acid biosynthetic process"/>
    <property type="evidence" value="ECO:0007669"/>
    <property type="project" value="UniProtKB-KW"/>
</dbReference>
<feature type="domain" description="3-dehydroquinate synthase C-terminal" evidence="3">
    <location>
        <begin position="198"/>
        <end position="254"/>
    </location>
</feature>
<dbReference type="KEGG" id="ehx:EMIHUDRAFT_558405"/>
<organism evidence="4 5">
    <name type="scientific">Emiliania huxleyi (strain CCMP1516)</name>
    <dbReference type="NCBI Taxonomy" id="280463"/>
    <lineage>
        <taxon>Eukaryota</taxon>
        <taxon>Haptista</taxon>
        <taxon>Haptophyta</taxon>
        <taxon>Prymnesiophyceae</taxon>
        <taxon>Isochrysidales</taxon>
        <taxon>Noelaerhabdaceae</taxon>
        <taxon>Emiliania</taxon>
    </lineage>
</organism>
<name>A0A0D3JBH7_EMIH1</name>
<feature type="domain" description="3-dehydroquinate synthase C-terminal" evidence="3">
    <location>
        <begin position="278"/>
        <end position="395"/>
    </location>
</feature>
<dbReference type="GO" id="GO:0003856">
    <property type="term" value="F:3-dehydroquinate synthase activity"/>
    <property type="evidence" value="ECO:0007669"/>
    <property type="project" value="InterPro"/>
</dbReference>
<dbReference type="PANTHER" id="PTHR33563:SF1">
    <property type="entry name" value="3-DEHYDROQUINATE SYNTHASE"/>
    <property type="match status" value="1"/>
</dbReference>
<evidence type="ECO:0000313" key="5">
    <source>
        <dbReference type="Proteomes" id="UP000013827"/>
    </source>
</evidence>
<keyword evidence="5" id="KW-1185">Reference proteome</keyword>
<dbReference type="GeneID" id="17266391"/>
<keyword evidence="2" id="KW-0057">Aromatic amino acid biosynthesis</keyword>
<reference evidence="4" key="2">
    <citation type="submission" date="2024-10" db="UniProtKB">
        <authorList>
            <consortium name="EnsemblProtists"/>
        </authorList>
    </citation>
    <scope>IDENTIFICATION</scope>
</reference>
<dbReference type="PANTHER" id="PTHR33563">
    <property type="match status" value="1"/>
</dbReference>
<keyword evidence="1" id="KW-0028">Amino-acid biosynthesis</keyword>
<protein>
    <recommendedName>
        <fullName evidence="3">3-dehydroquinate synthase C-terminal domain-containing protein</fullName>
    </recommendedName>
</protein>
<dbReference type="AlphaFoldDB" id="A0A0D3JBH7"/>
<dbReference type="Proteomes" id="UP000013827">
    <property type="component" value="Unassembled WGS sequence"/>
</dbReference>
<reference evidence="5" key="1">
    <citation type="journal article" date="2013" name="Nature">
        <title>Pan genome of the phytoplankton Emiliania underpins its global distribution.</title>
        <authorList>
            <person name="Read B.A."/>
            <person name="Kegel J."/>
            <person name="Klute M.J."/>
            <person name="Kuo A."/>
            <person name="Lefebvre S.C."/>
            <person name="Maumus F."/>
            <person name="Mayer C."/>
            <person name="Miller J."/>
            <person name="Monier A."/>
            <person name="Salamov A."/>
            <person name="Young J."/>
            <person name="Aguilar M."/>
            <person name="Claverie J.M."/>
            <person name="Frickenhaus S."/>
            <person name="Gonzalez K."/>
            <person name="Herman E.K."/>
            <person name="Lin Y.C."/>
            <person name="Napier J."/>
            <person name="Ogata H."/>
            <person name="Sarno A.F."/>
            <person name="Shmutz J."/>
            <person name="Schroeder D."/>
            <person name="de Vargas C."/>
            <person name="Verret F."/>
            <person name="von Dassow P."/>
            <person name="Valentin K."/>
            <person name="Van de Peer Y."/>
            <person name="Wheeler G."/>
            <person name="Dacks J.B."/>
            <person name="Delwiche C.F."/>
            <person name="Dyhrman S.T."/>
            <person name="Glockner G."/>
            <person name="John U."/>
            <person name="Richards T."/>
            <person name="Worden A.Z."/>
            <person name="Zhang X."/>
            <person name="Grigoriev I.V."/>
            <person name="Allen A.E."/>
            <person name="Bidle K."/>
            <person name="Borodovsky M."/>
            <person name="Bowler C."/>
            <person name="Brownlee C."/>
            <person name="Cock J.M."/>
            <person name="Elias M."/>
            <person name="Gladyshev V.N."/>
            <person name="Groth M."/>
            <person name="Guda C."/>
            <person name="Hadaegh A."/>
            <person name="Iglesias-Rodriguez M.D."/>
            <person name="Jenkins J."/>
            <person name="Jones B.M."/>
            <person name="Lawson T."/>
            <person name="Leese F."/>
            <person name="Lindquist E."/>
            <person name="Lobanov A."/>
            <person name="Lomsadze A."/>
            <person name="Malik S.B."/>
            <person name="Marsh M.E."/>
            <person name="Mackinder L."/>
            <person name="Mock T."/>
            <person name="Mueller-Roeber B."/>
            <person name="Pagarete A."/>
            <person name="Parker M."/>
            <person name="Probert I."/>
            <person name="Quesneville H."/>
            <person name="Raines C."/>
            <person name="Rensing S.A."/>
            <person name="Riano-Pachon D.M."/>
            <person name="Richier S."/>
            <person name="Rokitta S."/>
            <person name="Shiraiwa Y."/>
            <person name="Soanes D.M."/>
            <person name="van der Giezen M."/>
            <person name="Wahlund T.M."/>
            <person name="Williams B."/>
            <person name="Wilson W."/>
            <person name="Wolfe G."/>
            <person name="Wurch L.L."/>
        </authorList>
    </citation>
    <scope>NUCLEOTIDE SEQUENCE</scope>
</reference>
<dbReference type="GO" id="GO:0016491">
    <property type="term" value="F:oxidoreductase activity"/>
    <property type="evidence" value="ECO:0007669"/>
    <property type="project" value="InterPro"/>
</dbReference>
<dbReference type="InterPro" id="IPR056179">
    <property type="entry name" value="DHQS_C"/>
</dbReference>
<dbReference type="InterPro" id="IPR002812">
    <property type="entry name" value="DHQS"/>
</dbReference>
<accession>A0A0D3JBH7</accession>
<dbReference type="eggNOG" id="ENOG502QSUR">
    <property type="taxonomic scope" value="Eukaryota"/>
</dbReference>
<dbReference type="PaxDb" id="2903-EOD20862"/>